<dbReference type="PROSITE" id="PS50835">
    <property type="entry name" value="IG_LIKE"/>
    <property type="match status" value="1"/>
</dbReference>
<keyword evidence="2" id="KW-0472">Membrane</keyword>
<dbReference type="AlphaFoldDB" id="A0ABC9FLL0"/>
<dbReference type="InterPro" id="IPR007110">
    <property type="entry name" value="Ig-like_dom"/>
</dbReference>
<dbReference type="EMBL" id="OZ075117">
    <property type="protein sequence ID" value="CAL5077526.1"/>
    <property type="molecule type" value="Genomic_DNA"/>
</dbReference>
<keyword evidence="2" id="KW-1133">Transmembrane helix</keyword>
<keyword evidence="2" id="KW-0812">Transmembrane</keyword>
<keyword evidence="5" id="KW-1185">Reference proteome</keyword>
<feature type="region of interest" description="Disordered" evidence="1">
    <location>
        <begin position="523"/>
        <end position="562"/>
    </location>
</feature>
<evidence type="ECO:0000313" key="4">
    <source>
        <dbReference type="EMBL" id="CAL5077526.1"/>
    </source>
</evidence>
<accession>A0ABC9FLL0</accession>
<feature type="domain" description="Ig-like" evidence="3">
    <location>
        <begin position="39"/>
        <end position="160"/>
    </location>
</feature>
<name>A0ABC9FLL0_9POAL</name>
<evidence type="ECO:0000256" key="1">
    <source>
        <dbReference type="SAM" id="MobiDB-lite"/>
    </source>
</evidence>
<sequence>MATPSKLPHPAPGSGSGGASFAGDSGMEHANLAVGLGNPGVIMTSELDSYECSVTRKGQPVPPDFEIVPIDCHNRVMTCAAAETFDCHELSSAFCLMCPSQIAKTKLPDGCWLDADVNVFGANGRKLQAQDKDQLAEVGSYECSVARRGQPFPSHHETVSTDRHTRVMAYAAGDTFDCHEQPSAFWLTDAHNTFYAKQVNETEKRTVAAGFEATADIDIIKTKLTGGYWLNADVTDFGATGKPLKALDKDQLAEGIGAVMEYGQREKICPGKNVSPLKLYSTMKVKYVDPSMIYARQLVEMIGKVARLKQPVSSLELSSDSGISAYPMYVTKSTSPLRRVGQVSLFLLFIFLSASQVSSSAEAKTESAEIGTCRFDLTSLATLSCVEPDGSWRPPSTSCCNALLHAIDHLPASNESGACCLCRYISKKYHHFALATSYVLCKGKDTSVITTWSSVPHHCYMACHRRNASSHGLDTTAAVLGTHSKDFSRIPWIAALIVASFCAIFLACFFYCQRYKPIPTGESHPLNLQRRGSPSEARDERKPPGRHSSAQRRMSSRGSPNG</sequence>
<dbReference type="Proteomes" id="UP001497457">
    <property type="component" value="Chromosome 7b"/>
</dbReference>
<gene>
    <name evidence="4" type="ORF">URODEC1_LOCUS106697</name>
</gene>
<proteinExistence type="predicted"/>
<evidence type="ECO:0000259" key="3">
    <source>
        <dbReference type="PROSITE" id="PS50835"/>
    </source>
</evidence>
<feature type="transmembrane region" description="Helical" evidence="2">
    <location>
        <begin position="492"/>
        <end position="512"/>
    </location>
</feature>
<protein>
    <recommendedName>
        <fullName evidence="3">Ig-like domain-containing protein</fullName>
    </recommendedName>
</protein>
<feature type="region of interest" description="Disordered" evidence="1">
    <location>
        <begin position="1"/>
        <end position="22"/>
    </location>
</feature>
<reference evidence="4" key="1">
    <citation type="submission" date="2024-10" db="EMBL/GenBank/DDBJ databases">
        <authorList>
            <person name="Ryan C."/>
        </authorList>
    </citation>
    <scope>NUCLEOTIDE SEQUENCE [LARGE SCALE GENOMIC DNA]</scope>
</reference>
<organism evidence="4 5">
    <name type="scientific">Urochloa decumbens</name>
    <dbReference type="NCBI Taxonomy" id="240449"/>
    <lineage>
        <taxon>Eukaryota</taxon>
        <taxon>Viridiplantae</taxon>
        <taxon>Streptophyta</taxon>
        <taxon>Embryophyta</taxon>
        <taxon>Tracheophyta</taxon>
        <taxon>Spermatophyta</taxon>
        <taxon>Magnoliopsida</taxon>
        <taxon>Liliopsida</taxon>
        <taxon>Poales</taxon>
        <taxon>Poaceae</taxon>
        <taxon>PACMAD clade</taxon>
        <taxon>Panicoideae</taxon>
        <taxon>Panicodae</taxon>
        <taxon>Paniceae</taxon>
        <taxon>Melinidinae</taxon>
        <taxon>Urochloa</taxon>
    </lineage>
</organism>
<feature type="compositionally biased region" description="Polar residues" evidence="1">
    <location>
        <begin position="551"/>
        <end position="562"/>
    </location>
</feature>
<evidence type="ECO:0000256" key="2">
    <source>
        <dbReference type="SAM" id="Phobius"/>
    </source>
</evidence>
<evidence type="ECO:0000313" key="5">
    <source>
        <dbReference type="Proteomes" id="UP001497457"/>
    </source>
</evidence>